<evidence type="ECO:0008006" key="4">
    <source>
        <dbReference type="Google" id="ProtNLM"/>
    </source>
</evidence>
<dbReference type="EMBL" id="CP158487">
    <property type="protein sequence ID" value="XDN89459.1"/>
    <property type="molecule type" value="Genomic_DNA"/>
</dbReference>
<keyword evidence="2" id="KW-0732">Signal</keyword>
<feature type="compositionally biased region" description="Polar residues" evidence="1">
    <location>
        <begin position="56"/>
        <end position="72"/>
    </location>
</feature>
<feature type="compositionally biased region" description="Low complexity" evidence="1">
    <location>
        <begin position="46"/>
        <end position="55"/>
    </location>
</feature>
<proteinExistence type="predicted"/>
<organism evidence="3">
    <name type="scientific">Candidatus Nanosynbacter sp. TM7-074</name>
    <dbReference type="NCBI Taxonomy" id="3158573"/>
    <lineage>
        <taxon>Bacteria</taxon>
        <taxon>Candidatus Saccharimonadota</taxon>
        <taxon>Candidatus Saccharimonadia</taxon>
        <taxon>Candidatus Nanosynbacterales</taxon>
        <taxon>Candidatus Nanosynbacteraceae</taxon>
        <taxon>Candidatus Nanosynbacter</taxon>
    </lineage>
</organism>
<reference evidence="3" key="1">
    <citation type="submission" date="2024-06" db="EMBL/GenBank/DDBJ databases">
        <authorList>
            <person name="Atkinson C."/>
            <person name="McLean J."/>
            <person name="Gallagher L."/>
            <person name="Bor B."/>
            <person name="Mougous J."/>
        </authorList>
    </citation>
    <scope>NUCLEOTIDE SEQUENCE</scope>
    <source>
        <strain evidence="3">TM7-074</strain>
    </source>
</reference>
<dbReference type="RefSeq" id="WP_368999946.1">
    <property type="nucleotide sequence ID" value="NZ_CP158487.1"/>
</dbReference>
<gene>
    <name evidence="3" type="ORF">TM074_01980</name>
</gene>
<evidence type="ECO:0000313" key="3">
    <source>
        <dbReference type="EMBL" id="XDN89459.1"/>
    </source>
</evidence>
<evidence type="ECO:0000256" key="2">
    <source>
        <dbReference type="SAM" id="SignalP"/>
    </source>
</evidence>
<dbReference type="AlphaFoldDB" id="A0AB39J6I9"/>
<feature type="region of interest" description="Disordered" evidence="1">
    <location>
        <begin position="44"/>
        <end position="80"/>
    </location>
</feature>
<feature type="signal peptide" evidence="2">
    <location>
        <begin position="1"/>
        <end position="34"/>
    </location>
</feature>
<feature type="chain" id="PRO_5044202940" description="Lipoprotein" evidence="2">
    <location>
        <begin position="35"/>
        <end position="255"/>
    </location>
</feature>
<evidence type="ECO:0000256" key="1">
    <source>
        <dbReference type="SAM" id="MobiDB-lite"/>
    </source>
</evidence>
<protein>
    <recommendedName>
        <fullName evidence="4">Lipoprotein</fullName>
    </recommendedName>
</protein>
<name>A0AB39J6I9_9BACT</name>
<accession>A0AB39J6I9</accession>
<sequence>MERGIQTKEAPRTGIARMYRALAALALLPSCFLAGCVEEKGVDAGSSSSTPYSSSETATPQPENSNTKNPSQNKKDDSAGKIDIEKKSMYYAKYDNREGFTAYCVGSNYENPQIADCSVYLCDGNDMVRFEFDNIDFTEQTQRKRIPEASDLMLRADTLARQYGDYAPTETSKNVAECREKKSSVGQFTEPVSFPRGEQEQYLCLPQFTATIDNKKMGMKITKITSVDEKDNNGLYYPHYTVNLSEECFDIRTIN</sequence>